<accession>A0A165P5U9</accession>
<evidence type="ECO:0000313" key="4">
    <source>
        <dbReference type="Proteomes" id="UP000076727"/>
    </source>
</evidence>
<reference evidence="3 4" key="1">
    <citation type="journal article" date="2016" name="Mol. Biol. Evol.">
        <title>Comparative Genomics of Early-Diverging Mushroom-Forming Fungi Provides Insights into the Origins of Lignocellulose Decay Capabilities.</title>
        <authorList>
            <person name="Nagy L.G."/>
            <person name="Riley R."/>
            <person name="Tritt A."/>
            <person name="Adam C."/>
            <person name="Daum C."/>
            <person name="Floudas D."/>
            <person name="Sun H."/>
            <person name="Yadav J.S."/>
            <person name="Pangilinan J."/>
            <person name="Larsson K.H."/>
            <person name="Matsuura K."/>
            <person name="Barry K."/>
            <person name="Labutti K."/>
            <person name="Kuo R."/>
            <person name="Ohm R.A."/>
            <person name="Bhattacharya S.S."/>
            <person name="Shirouzu T."/>
            <person name="Yoshinaga Y."/>
            <person name="Martin F.M."/>
            <person name="Grigoriev I.V."/>
            <person name="Hibbett D.S."/>
        </authorList>
    </citation>
    <scope>NUCLEOTIDE SEQUENCE [LARGE SCALE GENOMIC DNA]</scope>
    <source>
        <strain evidence="3 4">L-15889</strain>
    </source>
</reference>
<evidence type="ECO:0000256" key="1">
    <source>
        <dbReference type="SAM" id="MobiDB-lite"/>
    </source>
</evidence>
<name>A0A165P5U9_9APHY</name>
<keyword evidence="2" id="KW-0472">Membrane</keyword>
<feature type="compositionally biased region" description="Basic and acidic residues" evidence="1">
    <location>
        <begin position="175"/>
        <end position="184"/>
    </location>
</feature>
<feature type="compositionally biased region" description="Basic residues" evidence="1">
    <location>
        <begin position="185"/>
        <end position="196"/>
    </location>
</feature>
<organism evidence="3 4">
    <name type="scientific">Daedalea quercina L-15889</name>
    <dbReference type="NCBI Taxonomy" id="1314783"/>
    <lineage>
        <taxon>Eukaryota</taxon>
        <taxon>Fungi</taxon>
        <taxon>Dikarya</taxon>
        <taxon>Basidiomycota</taxon>
        <taxon>Agaricomycotina</taxon>
        <taxon>Agaricomycetes</taxon>
        <taxon>Polyporales</taxon>
        <taxon>Fomitopsis</taxon>
    </lineage>
</organism>
<keyword evidence="4" id="KW-1185">Reference proteome</keyword>
<feature type="transmembrane region" description="Helical" evidence="2">
    <location>
        <begin position="35"/>
        <end position="56"/>
    </location>
</feature>
<keyword evidence="2" id="KW-1133">Transmembrane helix</keyword>
<evidence type="ECO:0000256" key="2">
    <source>
        <dbReference type="SAM" id="Phobius"/>
    </source>
</evidence>
<evidence type="ECO:0008006" key="5">
    <source>
        <dbReference type="Google" id="ProtNLM"/>
    </source>
</evidence>
<gene>
    <name evidence="3" type="ORF">DAEQUDRAFT_381320</name>
</gene>
<dbReference type="Proteomes" id="UP000076727">
    <property type="component" value="Unassembled WGS sequence"/>
</dbReference>
<evidence type="ECO:0000313" key="3">
    <source>
        <dbReference type="EMBL" id="KZT67798.1"/>
    </source>
</evidence>
<feature type="region of interest" description="Disordered" evidence="1">
    <location>
        <begin position="127"/>
        <end position="196"/>
    </location>
</feature>
<protein>
    <recommendedName>
        <fullName evidence="5">Transmembrane protein</fullName>
    </recommendedName>
</protein>
<dbReference type="EMBL" id="KV429073">
    <property type="protein sequence ID" value="KZT67798.1"/>
    <property type="molecule type" value="Genomic_DNA"/>
</dbReference>
<keyword evidence="2" id="KW-0812">Transmembrane</keyword>
<dbReference type="AlphaFoldDB" id="A0A165P5U9"/>
<dbReference type="OrthoDB" id="10577884at2759"/>
<sequence>MSQLPTCVRVPLSTSRRTFHHRKRMHWQVVSVLRVVLRSTIGAALSAGILLLYIFVTHRRAVNIPSSTIHGNHLLGATIDMQASTRPNGRWELLRRPAAAANDLFESDATELLDSYALLDLGDDPASGSGDLHKRDATPVHRPLRFSPDSAEEDDRGREVSTSPTDLASAFRALARAEREDAQRRAGRKSRAQAEV</sequence>
<proteinExistence type="predicted"/>